<dbReference type="InterPro" id="IPR001525">
    <property type="entry name" value="C5_MeTfrase"/>
</dbReference>
<dbReference type="GO" id="GO:0032259">
    <property type="term" value="P:methylation"/>
    <property type="evidence" value="ECO:0007669"/>
    <property type="project" value="UniProtKB-KW"/>
</dbReference>
<dbReference type="EC" id="2.1.1.37" evidence="1"/>
<dbReference type="GO" id="GO:0009307">
    <property type="term" value="P:DNA restriction-modification system"/>
    <property type="evidence" value="ECO:0007669"/>
    <property type="project" value="UniProtKB-KW"/>
</dbReference>
<dbReference type="RefSeq" id="WP_193996592.1">
    <property type="nucleotide sequence ID" value="NZ_JADEXP010000520.1"/>
</dbReference>
<dbReference type="Proteomes" id="UP000615026">
    <property type="component" value="Unassembled WGS sequence"/>
</dbReference>
<dbReference type="PROSITE" id="PS51679">
    <property type="entry name" value="SAM_MT_C5"/>
    <property type="match status" value="1"/>
</dbReference>
<name>A0A929FD45_LEPEC</name>
<keyword evidence="5" id="KW-0680">Restriction system</keyword>
<keyword evidence="8" id="KW-1185">Reference proteome</keyword>
<evidence type="ECO:0000256" key="2">
    <source>
        <dbReference type="ARBA" id="ARBA00022603"/>
    </source>
</evidence>
<dbReference type="PANTHER" id="PTHR10629">
    <property type="entry name" value="CYTOSINE-SPECIFIC METHYLTRANSFERASE"/>
    <property type="match status" value="1"/>
</dbReference>
<organism evidence="7 8">
    <name type="scientific">Leptolyngbya cf. ectocarpi LEGE 11479</name>
    <dbReference type="NCBI Taxonomy" id="1828722"/>
    <lineage>
        <taxon>Bacteria</taxon>
        <taxon>Bacillati</taxon>
        <taxon>Cyanobacteriota</taxon>
        <taxon>Cyanophyceae</taxon>
        <taxon>Leptolyngbyales</taxon>
        <taxon>Leptolyngbyaceae</taxon>
        <taxon>Leptolyngbya group</taxon>
        <taxon>Leptolyngbya</taxon>
    </lineage>
</organism>
<dbReference type="GO" id="GO:0003886">
    <property type="term" value="F:DNA (cytosine-5-)-methyltransferase activity"/>
    <property type="evidence" value="ECO:0007669"/>
    <property type="project" value="UniProtKB-EC"/>
</dbReference>
<protein>
    <recommendedName>
        <fullName evidence="1">DNA (cytosine-5-)-methyltransferase</fullName>
        <ecNumber evidence="1">2.1.1.37</ecNumber>
    </recommendedName>
</protein>
<proteinExistence type="inferred from homology"/>
<gene>
    <name evidence="7" type="ORF">IQ260_29340</name>
</gene>
<reference evidence="7" key="1">
    <citation type="submission" date="2020-10" db="EMBL/GenBank/DDBJ databases">
        <authorList>
            <person name="Castelo-Branco R."/>
            <person name="Eusebio N."/>
            <person name="Adriana R."/>
            <person name="Vieira A."/>
            <person name="Brugerolle De Fraissinette N."/>
            <person name="Rezende De Castro R."/>
            <person name="Schneider M.P."/>
            <person name="Vasconcelos V."/>
            <person name="Leao P.N."/>
        </authorList>
    </citation>
    <scope>NUCLEOTIDE SEQUENCE</scope>
    <source>
        <strain evidence="7">LEGE 11479</strain>
    </source>
</reference>
<keyword evidence="3 6" id="KW-0808">Transferase</keyword>
<evidence type="ECO:0000256" key="4">
    <source>
        <dbReference type="ARBA" id="ARBA00022691"/>
    </source>
</evidence>
<evidence type="ECO:0000256" key="3">
    <source>
        <dbReference type="ARBA" id="ARBA00022679"/>
    </source>
</evidence>
<accession>A0A929FD45</accession>
<dbReference type="PANTHER" id="PTHR10629:SF52">
    <property type="entry name" value="DNA (CYTOSINE-5)-METHYLTRANSFERASE 1"/>
    <property type="match status" value="1"/>
</dbReference>
<comment type="caution">
    <text evidence="7">The sequence shown here is derived from an EMBL/GenBank/DDBJ whole genome shotgun (WGS) entry which is preliminary data.</text>
</comment>
<sequence length="101" mass="11120">MLKTISLYTGAGGLDLGLEAAGFDTTIAIEIDKWACETLKYNRPNWNPIQRSIHVVSSEEVKELGGFIHDEPALLIGGPPCQPFSKSAYWSRGDTKRLDDP</sequence>
<dbReference type="AlphaFoldDB" id="A0A929FD45"/>
<dbReference type="SUPFAM" id="SSF53335">
    <property type="entry name" value="S-adenosyl-L-methionine-dependent methyltransferases"/>
    <property type="match status" value="1"/>
</dbReference>
<keyword evidence="4 6" id="KW-0949">S-adenosyl-L-methionine</keyword>
<dbReference type="Gene3D" id="3.40.50.150">
    <property type="entry name" value="Vaccinia Virus protein VP39"/>
    <property type="match status" value="1"/>
</dbReference>
<dbReference type="InterPro" id="IPR029063">
    <property type="entry name" value="SAM-dependent_MTases_sf"/>
</dbReference>
<dbReference type="InterPro" id="IPR050390">
    <property type="entry name" value="C5-Methyltransferase"/>
</dbReference>
<evidence type="ECO:0000313" key="8">
    <source>
        <dbReference type="Proteomes" id="UP000615026"/>
    </source>
</evidence>
<evidence type="ECO:0000256" key="6">
    <source>
        <dbReference type="PROSITE-ProRule" id="PRU01016"/>
    </source>
</evidence>
<feature type="active site" evidence="6">
    <location>
        <position position="81"/>
    </location>
</feature>
<evidence type="ECO:0000256" key="1">
    <source>
        <dbReference type="ARBA" id="ARBA00011975"/>
    </source>
</evidence>
<dbReference type="Pfam" id="PF00145">
    <property type="entry name" value="DNA_methylase"/>
    <property type="match status" value="1"/>
</dbReference>
<dbReference type="EMBL" id="JADEXP010000520">
    <property type="protein sequence ID" value="MBE9070747.1"/>
    <property type="molecule type" value="Genomic_DNA"/>
</dbReference>
<evidence type="ECO:0000313" key="7">
    <source>
        <dbReference type="EMBL" id="MBE9070747.1"/>
    </source>
</evidence>
<evidence type="ECO:0000256" key="5">
    <source>
        <dbReference type="ARBA" id="ARBA00022747"/>
    </source>
</evidence>
<feature type="non-terminal residue" evidence="7">
    <location>
        <position position="101"/>
    </location>
</feature>
<comment type="similarity">
    <text evidence="6">Belongs to the class I-like SAM-binding methyltransferase superfamily. C5-methyltransferase family.</text>
</comment>
<keyword evidence="2 6" id="KW-0489">Methyltransferase</keyword>